<dbReference type="Proteomes" id="UP000799770">
    <property type="component" value="Unassembled WGS sequence"/>
</dbReference>
<feature type="compositionally biased region" description="Acidic residues" evidence="1">
    <location>
        <begin position="93"/>
        <end position="106"/>
    </location>
</feature>
<feature type="compositionally biased region" description="Low complexity" evidence="1">
    <location>
        <begin position="48"/>
        <end position="61"/>
    </location>
</feature>
<feature type="compositionally biased region" description="Polar residues" evidence="1">
    <location>
        <begin position="609"/>
        <end position="621"/>
    </location>
</feature>
<dbReference type="PANTHER" id="PTHR34755:SF4">
    <property type="entry name" value="F-BOX DOMAIN-CONTAINING PROTEIN"/>
    <property type="match status" value="1"/>
</dbReference>
<keyword evidence="3" id="KW-1185">Reference proteome</keyword>
<dbReference type="EMBL" id="ML977316">
    <property type="protein sequence ID" value="KAF2118926.1"/>
    <property type="molecule type" value="Genomic_DNA"/>
</dbReference>
<reference evidence="2" key="1">
    <citation type="journal article" date="2020" name="Stud. Mycol.">
        <title>101 Dothideomycetes genomes: a test case for predicting lifestyles and emergence of pathogens.</title>
        <authorList>
            <person name="Haridas S."/>
            <person name="Albert R."/>
            <person name="Binder M."/>
            <person name="Bloem J."/>
            <person name="Labutti K."/>
            <person name="Salamov A."/>
            <person name="Andreopoulos B."/>
            <person name="Baker S."/>
            <person name="Barry K."/>
            <person name="Bills G."/>
            <person name="Bluhm B."/>
            <person name="Cannon C."/>
            <person name="Castanera R."/>
            <person name="Culley D."/>
            <person name="Daum C."/>
            <person name="Ezra D."/>
            <person name="Gonzalez J."/>
            <person name="Henrissat B."/>
            <person name="Kuo A."/>
            <person name="Liang C."/>
            <person name="Lipzen A."/>
            <person name="Lutzoni F."/>
            <person name="Magnuson J."/>
            <person name="Mondo S."/>
            <person name="Nolan M."/>
            <person name="Ohm R."/>
            <person name="Pangilinan J."/>
            <person name="Park H.-J."/>
            <person name="Ramirez L."/>
            <person name="Alfaro M."/>
            <person name="Sun H."/>
            <person name="Tritt A."/>
            <person name="Yoshinaga Y."/>
            <person name="Zwiers L.-H."/>
            <person name="Turgeon B."/>
            <person name="Goodwin S."/>
            <person name="Spatafora J."/>
            <person name="Crous P."/>
            <person name="Grigoriev I."/>
        </authorList>
    </citation>
    <scope>NUCLEOTIDE SEQUENCE</scope>
    <source>
        <strain evidence="2">CBS 627.86</strain>
    </source>
</reference>
<evidence type="ECO:0000313" key="2">
    <source>
        <dbReference type="EMBL" id="KAF2118926.1"/>
    </source>
</evidence>
<organism evidence="2 3">
    <name type="scientific">Lophiotrema nucula</name>
    <dbReference type="NCBI Taxonomy" id="690887"/>
    <lineage>
        <taxon>Eukaryota</taxon>
        <taxon>Fungi</taxon>
        <taxon>Dikarya</taxon>
        <taxon>Ascomycota</taxon>
        <taxon>Pezizomycotina</taxon>
        <taxon>Dothideomycetes</taxon>
        <taxon>Pleosporomycetidae</taxon>
        <taxon>Pleosporales</taxon>
        <taxon>Lophiotremataceae</taxon>
        <taxon>Lophiotrema</taxon>
    </lineage>
</organism>
<dbReference type="Gene3D" id="3.80.10.10">
    <property type="entry name" value="Ribonuclease Inhibitor"/>
    <property type="match status" value="1"/>
</dbReference>
<dbReference type="OrthoDB" id="5395390at2759"/>
<feature type="region of interest" description="Disordered" evidence="1">
    <location>
        <begin position="593"/>
        <end position="680"/>
    </location>
</feature>
<dbReference type="InterPro" id="IPR052109">
    <property type="entry name" value="SRRM_Domain-Containing"/>
</dbReference>
<accession>A0A6A5ZIE4</accession>
<feature type="compositionally biased region" description="Basic residues" evidence="1">
    <location>
        <begin position="1"/>
        <end position="10"/>
    </location>
</feature>
<protein>
    <submittedName>
        <fullName evidence="2">Uncharacterized protein</fullName>
    </submittedName>
</protein>
<dbReference type="PANTHER" id="PTHR34755">
    <property type="entry name" value="SERINE/ARGININE REPETITIVE MATRIX PROTEIN 3-RELATED"/>
    <property type="match status" value="1"/>
</dbReference>
<feature type="region of interest" description="Disordered" evidence="1">
    <location>
        <begin position="1"/>
        <end position="154"/>
    </location>
</feature>
<sequence length="738" mass="83465">MAINLKRKRVTVSYREPSTDEDLSEDSDSAHIRERIPATPGRRSARHQVQVVVPSSSKSSQRPTSRAEAPSTRRNTVARLRKKPVVTYRESSSDDEVDDDYAEEKEEATAPPQRRPRGATAAPSPRAQLARRPRGRPKSALGAPIKRRKTLQQTAKIPEPIISDGRIPAWASLPYHVLLQVFVYASHPLHDENMVPTPSISWLARTARMCTAFTKPALTALYRNPPIFAVRHKRADLVRHLISPPSGAEDHASMPKRLELDATRMTKLTDATNSAADLVALVTALKTLRDIDIFDPIDKPPYRERTKQSRRWQYPDSLFDALRQSDLRLRTWRWNKTFFAHDLLWMKNVHADLPFQGLRELALNKFHSNNTWDATEIDTTAEEQLASALAALPTLSSVTFESCTVVNKHLLPLLPTHLLSLNLTNCAELNSEALSAFLTTHGSRLDVLVLNHNQALDISFLIDMKLTCPRLEVLRMDLNYFSSFSTSHDNEPLYDDLLREGDVPSWPSTLQVIDMQYLRHWSPNAATGFFSSLIGSAPELPQLREVTIVASVDIEWRKRAEFREKWTARFQQVFAQRASPPDPHLVSLRAFRESKASQGDATEGKNDSLIDSATRSDQQGQVKVPAIHDDSDSDAPLVPRRTMGENWTSTRLRTRGKASRKYDESSDSESDDYKASASGEEEQELFIQGRCHTVLFRIDNLRPREEIYGEGDFLDSEASGDEDWDGNDYAEETTLYAW</sequence>
<dbReference type="SUPFAM" id="SSF52047">
    <property type="entry name" value="RNI-like"/>
    <property type="match status" value="1"/>
</dbReference>
<dbReference type="AlphaFoldDB" id="A0A6A5ZIE4"/>
<proteinExistence type="predicted"/>
<name>A0A6A5ZIE4_9PLEO</name>
<dbReference type="InterPro" id="IPR032675">
    <property type="entry name" value="LRR_dom_sf"/>
</dbReference>
<gene>
    <name evidence="2" type="ORF">BDV96DRAFT_568729</name>
</gene>
<evidence type="ECO:0000256" key="1">
    <source>
        <dbReference type="SAM" id="MobiDB-lite"/>
    </source>
</evidence>
<evidence type="ECO:0000313" key="3">
    <source>
        <dbReference type="Proteomes" id="UP000799770"/>
    </source>
</evidence>